<keyword evidence="1" id="KW-0812">Transmembrane</keyword>
<reference evidence="2 3" key="1">
    <citation type="submission" date="2019-02" db="EMBL/GenBank/DDBJ databases">
        <title>Genome sequencing of the rare red list fungi Antrodiella citrinella (Flaviporus citrinellus).</title>
        <authorList>
            <person name="Buettner E."/>
            <person name="Kellner H."/>
        </authorList>
    </citation>
    <scope>NUCLEOTIDE SEQUENCE [LARGE SCALE GENOMIC DNA]</scope>
    <source>
        <strain evidence="2 3">DSM 108506</strain>
    </source>
</reference>
<keyword evidence="3" id="KW-1185">Reference proteome</keyword>
<feature type="transmembrane region" description="Helical" evidence="1">
    <location>
        <begin position="138"/>
        <end position="160"/>
    </location>
</feature>
<organism evidence="2 3">
    <name type="scientific">Antrodiella citrinella</name>
    <dbReference type="NCBI Taxonomy" id="2447956"/>
    <lineage>
        <taxon>Eukaryota</taxon>
        <taxon>Fungi</taxon>
        <taxon>Dikarya</taxon>
        <taxon>Basidiomycota</taxon>
        <taxon>Agaricomycotina</taxon>
        <taxon>Agaricomycetes</taxon>
        <taxon>Polyporales</taxon>
        <taxon>Steccherinaceae</taxon>
        <taxon>Antrodiella</taxon>
    </lineage>
</organism>
<dbReference type="AlphaFoldDB" id="A0A4S4M5B2"/>
<keyword evidence="1" id="KW-0472">Membrane</keyword>
<dbReference type="PANTHER" id="PTHR37919:SF2">
    <property type="entry name" value="EXPERA DOMAIN-CONTAINING PROTEIN"/>
    <property type="match status" value="1"/>
</dbReference>
<gene>
    <name evidence="2" type="ORF">EUX98_g8769</name>
</gene>
<keyword evidence="1" id="KW-1133">Transmembrane helix</keyword>
<feature type="transmembrane region" description="Helical" evidence="1">
    <location>
        <begin position="98"/>
        <end position="118"/>
    </location>
</feature>
<accession>A0A4S4M5B2</accession>
<protein>
    <recommendedName>
        <fullName evidence="4">EXPERA domain-containing protein</fullName>
    </recommendedName>
</protein>
<sequence>MANAVKPHWWISLWFGVTIPVIFWDVGYCFMRPRSMAGGDLNWIWSPYTLYQTIDYVYGLPSFERGDGFTNAQSLLNVIENCMNIAYLYLAHWQSSPVAPLLGFASAVMTLSKTFLYLAQEYFCGGCAVGHNTLKDMLLLWILPNGLWVVVPSFVVYQLAKDISGYIRVADSVASAAKTEKVE</sequence>
<feature type="transmembrane region" description="Helical" evidence="1">
    <location>
        <begin position="12"/>
        <end position="31"/>
    </location>
</feature>
<dbReference type="PANTHER" id="PTHR37919">
    <property type="entry name" value="PROTEIN CBG05606"/>
    <property type="match status" value="1"/>
</dbReference>
<evidence type="ECO:0000256" key="1">
    <source>
        <dbReference type="SAM" id="Phobius"/>
    </source>
</evidence>
<dbReference type="EMBL" id="SGPM01000536">
    <property type="protein sequence ID" value="THH19491.1"/>
    <property type="molecule type" value="Genomic_DNA"/>
</dbReference>
<proteinExistence type="predicted"/>
<dbReference type="OrthoDB" id="60858at2759"/>
<evidence type="ECO:0000313" key="2">
    <source>
        <dbReference type="EMBL" id="THH19491.1"/>
    </source>
</evidence>
<evidence type="ECO:0000313" key="3">
    <source>
        <dbReference type="Proteomes" id="UP000308730"/>
    </source>
</evidence>
<dbReference type="Proteomes" id="UP000308730">
    <property type="component" value="Unassembled WGS sequence"/>
</dbReference>
<name>A0A4S4M5B2_9APHY</name>
<comment type="caution">
    <text evidence="2">The sequence shown here is derived from an EMBL/GenBank/DDBJ whole genome shotgun (WGS) entry which is preliminary data.</text>
</comment>
<evidence type="ECO:0008006" key="4">
    <source>
        <dbReference type="Google" id="ProtNLM"/>
    </source>
</evidence>